<sequence>MTEEQRRFWGATATIAGTIFGVGVFALPHTIARSGPAAGLFWFVILGSAILFLHLLYGSIQINGNSHRRLIGLVENNLGEKFKFIPFISTIIGTSGALLVYLIVGGKFTSLFLEGIIDISPEKAAIIIWAILSTMVLLGIRSVASFEILASIAMFLGLGVLVAALLDKGALAHIPQGSPENSFLPYGVILFSLYGANAIPKAAEILTSKKNKLRQAILLGSTLPLISYILFTFAVLSLSGENTSTEAITGLILLLNPWVIKLALAIGFLAIATSFVSIGLYLADTLNYDLKFQKISAGFTAVFIPLLLFLIGIRSFNTVIGFVGSLLGGVDGILIAAIFLKLSKRSEFESLIRVNKLAPLILITIFLFGIAGEAIVFLTH</sequence>
<name>A0A1G2PE87_9BACT</name>
<feature type="transmembrane region" description="Helical" evidence="9">
    <location>
        <begin position="148"/>
        <end position="166"/>
    </location>
</feature>
<dbReference type="GO" id="GO:0003333">
    <property type="term" value="P:amino acid transmembrane transport"/>
    <property type="evidence" value="ECO:0007669"/>
    <property type="project" value="InterPro"/>
</dbReference>
<dbReference type="Gene3D" id="1.20.1740.10">
    <property type="entry name" value="Amino acid/polyamine transporter I"/>
    <property type="match status" value="1"/>
</dbReference>
<dbReference type="Pfam" id="PF03222">
    <property type="entry name" value="Trp_Tyr_perm"/>
    <property type="match status" value="1"/>
</dbReference>
<protein>
    <recommendedName>
        <fullName evidence="12">Amino acid transporter transmembrane domain-containing protein</fullName>
    </recommendedName>
</protein>
<feature type="transmembrane region" description="Helical" evidence="9">
    <location>
        <begin position="258"/>
        <end position="283"/>
    </location>
</feature>
<evidence type="ECO:0000256" key="3">
    <source>
        <dbReference type="ARBA" id="ARBA00022475"/>
    </source>
</evidence>
<proteinExistence type="predicted"/>
<feature type="transmembrane region" description="Helical" evidence="9">
    <location>
        <begin position="295"/>
        <end position="313"/>
    </location>
</feature>
<keyword evidence="5 9" id="KW-0812">Transmembrane</keyword>
<reference evidence="10 11" key="1">
    <citation type="journal article" date="2016" name="Nat. Commun.">
        <title>Thousands of microbial genomes shed light on interconnected biogeochemical processes in an aquifer system.</title>
        <authorList>
            <person name="Anantharaman K."/>
            <person name="Brown C.T."/>
            <person name="Hug L.A."/>
            <person name="Sharon I."/>
            <person name="Castelle C.J."/>
            <person name="Probst A.J."/>
            <person name="Thomas B.C."/>
            <person name="Singh A."/>
            <person name="Wilkins M.J."/>
            <person name="Karaoz U."/>
            <person name="Brodie E.L."/>
            <person name="Williams K.H."/>
            <person name="Hubbard S.S."/>
            <person name="Banfield J.F."/>
        </authorList>
    </citation>
    <scope>NUCLEOTIDE SEQUENCE [LARGE SCALE GENOMIC DNA]</scope>
</reference>
<comment type="caution">
    <text evidence="10">The sequence shown here is derived from an EMBL/GenBank/DDBJ whole genome shotgun (WGS) entry which is preliminary data.</text>
</comment>
<feature type="transmembrane region" description="Helical" evidence="9">
    <location>
        <begin position="39"/>
        <end position="63"/>
    </location>
</feature>
<dbReference type="InterPro" id="IPR013059">
    <property type="entry name" value="Trp_tyr_transpt"/>
</dbReference>
<dbReference type="EMBL" id="MHSR01000013">
    <property type="protein sequence ID" value="OHA46627.1"/>
    <property type="molecule type" value="Genomic_DNA"/>
</dbReference>
<dbReference type="Proteomes" id="UP000178869">
    <property type="component" value="Unassembled WGS sequence"/>
</dbReference>
<feature type="transmembrane region" description="Helical" evidence="9">
    <location>
        <begin position="7"/>
        <end position="27"/>
    </location>
</feature>
<feature type="transmembrane region" description="Helical" evidence="9">
    <location>
        <begin position="84"/>
        <end position="104"/>
    </location>
</feature>
<keyword evidence="2" id="KW-0813">Transport</keyword>
<evidence type="ECO:0000256" key="5">
    <source>
        <dbReference type="ARBA" id="ARBA00022692"/>
    </source>
</evidence>
<evidence type="ECO:0008006" key="12">
    <source>
        <dbReference type="Google" id="ProtNLM"/>
    </source>
</evidence>
<dbReference type="PANTHER" id="PTHR46997">
    <property type="entry name" value="LOW AFFINITY TRYPTOPHAN PERMEASE-RELATED"/>
    <property type="match status" value="1"/>
</dbReference>
<dbReference type="InterPro" id="IPR018227">
    <property type="entry name" value="Amino_acid_transport_2"/>
</dbReference>
<evidence type="ECO:0000256" key="4">
    <source>
        <dbReference type="ARBA" id="ARBA00022519"/>
    </source>
</evidence>
<evidence type="ECO:0000256" key="1">
    <source>
        <dbReference type="ARBA" id="ARBA00004429"/>
    </source>
</evidence>
<gene>
    <name evidence="10" type="ORF">A2828_01850</name>
</gene>
<feature type="transmembrane region" description="Helical" evidence="9">
    <location>
        <begin position="319"/>
        <end position="340"/>
    </location>
</feature>
<keyword evidence="3" id="KW-1003">Cell membrane</keyword>
<keyword evidence="6" id="KW-0029">Amino-acid transport</keyword>
<dbReference type="GO" id="GO:0005886">
    <property type="term" value="C:plasma membrane"/>
    <property type="evidence" value="ECO:0007669"/>
    <property type="project" value="UniProtKB-SubCell"/>
</dbReference>
<keyword evidence="8 9" id="KW-0472">Membrane</keyword>
<keyword evidence="7 9" id="KW-1133">Transmembrane helix</keyword>
<evidence type="ECO:0000256" key="6">
    <source>
        <dbReference type="ARBA" id="ARBA00022970"/>
    </source>
</evidence>
<organism evidence="10 11">
    <name type="scientific">Candidatus Terrybacteria bacterium RIFCSPHIGHO2_01_FULL_43_35</name>
    <dbReference type="NCBI Taxonomy" id="1802361"/>
    <lineage>
        <taxon>Bacteria</taxon>
        <taxon>Candidatus Terryibacteriota</taxon>
    </lineage>
</organism>
<feature type="transmembrane region" description="Helical" evidence="9">
    <location>
        <begin position="186"/>
        <end position="204"/>
    </location>
</feature>
<feature type="transmembrane region" description="Helical" evidence="9">
    <location>
        <begin position="360"/>
        <end position="379"/>
    </location>
</feature>
<evidence type="ECO:0000256" key="8">
    <source>
        <dbReference type="ARBA" id="ARBA00023136"/>
    </source>
</evidence>
<feature type="transmembrane region" description="Helical" evidence="9">
    <location>
        <begin position="124"/>
        <end position="141"/>
    </location>
</feature>
<evidence type="ECO:0000313" key="11">
    <source>
        <dbReference type="Proteomes" id="UP000178869"/>
    </source>
</evidence>
<evidence type="ECO:0000256" key="2">
    <source>
        <dbReference type="ARBA" id="ARBA00022448"/>
    </source>
</evidence>
<dbReference type="AlphaFoldDB" id="A0A1G2PE87"/>
<evidence type="ECO:0000256" key="9">
    <source>
        <dbReference type="SAM" id="Phobius"/>
    </source>
</evidence>
<accession>A0A1G2PE87</accession>
<evidence type="ECO:0000313" key="10">
    <source>
        <dbReference type="EMBL" id="OHA46627.1"/>
    </source>
</evidence>
<feature type="transmembrane region" description="Helical" evidence="9">
    <location>
        <begin position="216"/>
        <end position="238"/>
    </location>
</feature>
<evidence type="ECO:0000256" key="7">
    <source>
        <dbReference type="ARBA" id="ARBA00022989"/>
    </source>
</evidence>
<comment type="subcellular location">
    <subcellularLocation>
        <location evidence="1">Cell inner membrane</location>
        <topology evidence="1">Multi-pass membrane protein</topology>
    </subcellularLocation>
</comment>
<dbReference type="PANTHER" id="PTHR46997:SF2">
    <property type="entry name" value="TYROSINE-SPECIFIC TRANSPORT SYSTEM"/>
    <property type="match status" value="1"/>
</dbReference>
<dbReference type="GO" id="GO:0015173">
    <property type="term" value="F:aromatic amino acid transmembrane transporter activity"/>
    <property type="evidence" value="ECO:0007669"/>
    <property type="project" value="InterPro"/>
</dbReference>
<keyword evidence="4" id="KW-0997">Cell inner membrane</keyword>